<dbReference type="InterPro" id="IPR001245">
    <property type="entry name" value="Ser-Thr/Tyr_kinase_cat_dom"/>
</dbReference>
<sequence>MSDLRKRNKLPSTEEAFRWSIQAAEGSAYMQEKGVIQYDIRCHKLLLDKHDNVKFCDFGGSSIDGSVPRAEP</sequence>
<dbReference type="PROSITE" id="PS50011">
    <property type="entry name" value="PROTEIN_KINASE_DOM"/>
    <property type="match status" value="1"/>
</dbReference>
<proteinExistence type="predicted"/>
<dbReference type="SUPFAM" id="SSF56112">
    <property type="entry name" value="Protein kinase-like (PK-like)"/>
    <property type="match status" value="1"/>
</dbReference>
<dbReference type="HOGENOM" id="CLU_2729060_0_0_1"/>
<feature type="domain" description="Protein kinase" evidence="1">
    <location>
        <begin position="1"/>
        <end position="72"/>
    </location>
</feature>
<name>W9WM86_9EURO</name>
<dbReference type="AlphaFoldDB" id="W9WM86"/>
<dbReference type="Gene3D" id="1.10.510.10">
    <property type="entry name" value="Transferase(Phosphotransferase) domain 1"/>
    <property type="match status" value="1"/>
</dbReference>
<dbReference type="GO" id="GO:0005524">
    <property type="term" value="F:ATP binding"/>
    <property type="evidence" value="ECO:0007669"/>
    <property type="project" value="InterPro"/>
</dbReference>
<dbReference type="GO" id="GO:0004672">
    <property type="term" value="F:protein kinase activity"/>
    <property type="evidence" value="ECO:0007669"/>
    <property type="project" value="InterPro"/>
</dbReference>
<gene>
    <name evidence="2" type="ORF">A1O5_07318</name>
</gene>
<evidence type="ECO:0000313" key="3">
    <source>
        <dbReference type="Proteomes" id="UP000019471"/>
    </source>
</evidence>
<feature type="non-terminal residue" evidence="2">
    <location>
        <position position="72"/>
    </location>
</feature>
<dbReference type="InterPro" id="IPR011009">
    <property type="entry name" value="Kinase-like_dom_sf"/>
</dbReference>
<dbReference type="EMBL" id="AMGX01000011">
    <property type="protein sequence ID" value="EXJ69282.1"/>
    <property type="molecule type" value="Genomic_DNA"/>
</dbReference>
<evidence type="ECO:0000313" key="2">
    <source>
        <dbReference type="EMBL" id="EXJ69282.1"/>
    </source>
</evidence>
<dbReference type="RefSeq" id="XP_007746097.1">
    <property type="nucleotide sequence ID" value="XM_007747907.1"/>
</dbReference>
<dbReference type="OrthoDB" id="5338352at2759"/>
<dbReference type="Pfam" id="PF07714">
    <property type="entry name" value="PK_Tyr_Ser-Thr"/>
    <property type="match status" value="1"/>
</dbReference>
<dbReference type="InterPro" id="IPR000719">
    <property type="entry name" value="Prot_kinase_dom"/>
</dbReference>
<keyword evidence="3" id="KW-1185">Reference proteome</keyword>
<evidence type="ECO:0000259" key="1">
    <source>
        <dbReference type="PROSITE" id="PS50011"/>
    </source>
</evidence>
<dbReference type="GeneID" id="19192024"/>
<comment type="caution">
    <text evidence="2">The sequence shown here is derived from an EMBL/GenBank/DDBJ whole genome shotgun (WGS) entry which is preliminary data.</text>
</comment>
<protein>
    <recommendedName>
        <fullName evidence="1">Protein kinase domain-containing protein</fullName>
    </recommendedName>
</protein>
<dbReference type="Proteomes" id="UP000019471">
    <property type="component" value="Unassembled WGS sequence"/>
</dbReference>
<reference evidence="2 3" key="1">
    <citation type="submission" date="2013-03" db="EMBL/GenBank/DDBJ databases">
        <title>The Genome Sequence of Cladophialophora psammophila CBS 110553.</title>
        <authorList>
            <consortium name="The Broad Institute Genomics Platform"/>
            <person name="Cuomo C."/>
            <person name="de Hoog S."/>
            <person name="Gorbushina A."/>
            <person name="Walker B."/>
            <person name="Young S.K."/>
            <person name="Zeng Q."/>
            <person name="Gargeya S."/>
            <person name="Fitzgerald M."/>
            <person name="Haas B."/>
            <person name="Abouelleil A."/>
            <person name="Allen A.W."/>
            <person name="Alvarado L."/>
            <person name="Arachchi H.M."/>
            <person name="Berlin A.M."/>
            <person name="Chapman S.B."/>
            <person name="Gainer-Dewar J."/>
            <person name="Goldberg J."/>
            <person name="Griggs A."/>
            <person name="Gujja S."/>
            <person name="Hansen M."/>
            <person name="Howarth C."/>
            <person name="Imamovic A."/>
            <person name="Ireland A."/>
            <person name="Larimer J."/>
            <person name="McCowan C."/>
            <person name="Murphy C."/>
            <person name="Pearson M."/>
            <person name="Poon T.W."/>
            <person name="Priest M."/>
            <person name="Roberts A."/>
            <person name="Saif S."/>
            <person name="Shea T."/>
            <person name="Sisk P."/>
            <person name="Sykes S."/>
            <person name="Wortman J."/>
            <person name="Nusbaum C."/>
            <person name="Birren B."/>
        </authorList>
    </citation>
    <scope>NUCLEOTIDE SEQUENCE [LARGE SCALE GENOMIC DNA]</scope>
    <source>
        <strain evidence="2 3">CBS 110553</strain>
    </source>
</reference>
<accession>W9WM86</accession>
<organism evidence="2 3">
    <name type="scientific">Cladophialophora psammophila CBS 110553</name>
    <dbReference type="NCBI Taxonomy" id="1182543"/>
    <lineage>
        <taxon>Eukaryota</taxon>
        <taxon>Fungi</taxon>
        <taxon>Dikarya</taxon>
        <taxon>Ascomycota</taxon>
        <taxon>Pezizomycotina</taxon>
        <taxon>Eurotiomycetes</taxon>
        <taxon>Chaetothyriomycetidae</taxon>
        <taxon>Chaetothyriales</taxon>
        <taxon>Herpotrichiellaceae</taxon>
        <taxon>Cladophialophora</taxon>
    </lineage>
</organism>